<dbReference type="PANTHER" id="PTHR31485:SF17">
    <property type="match status" value="1"/>
</dbReference>
<accession>A0A2P6VJ36</accession>
<dbReference type="GO" id="GO:0009507">
    <property type="term" value="C:chloroplast"/>
    <property type="evidence" value="ECO:0007669"/>
    <property type="project" value="UniProtKB-SubCell"/>
</dbReference>
<evidence type="ECO:0000313" key="10">
    <source>
        <dbReference type="EMBL" id="PSC74116.1"/>
    </source>
</evidence>
<dbReference type="InterPro" id="IPR056508">
    <property type="entry name" value="HPAT-like"/>
</dbReference>
<protein>
    <recommendedName>
        <fullName evidence="9">Hydroxyproline O-arabinosyltransferase-like domain-containing protein</fullName>
    </recommendedName>
</protein>
<dbReference type="OrthoDB" id="2016014at2759"/>
<keyword evidence="5 8" id="KW-1133">Transmembrane helix</keyword>
<feature type="region of interest" description="Disordered" evidence="7">
    <location>
        <begin position="371"/>
        <end position="392"/>
    </location>
</feature>
<dbReference type="SUPFAM" id="SSF103511">
    <property type="entry name" value="Chlorophyll a-b binding protein"/>
    <property type="match status" value="1"/>
</dbReference>
<evidence type="ECO:0000256" key="2">
    <source>
        <dbReference type="ARBA" id="ARBA00022676"/>
    </source>
</evidence>
<organism evidence="10 11">
    <name type="scientific">Micractinium conductrix</name>
    <dbReference type="NCBI Taxonomy" id="554055"/>
    <lineage>
        <taxon>Eukaryota</taxon>
        <taxon>Viridiplantae</taxon>
        <taxon>Chlorophyta</taxon>
        <taxon>core chlorophytes</taxon>
        <taxon>Trebouxiophyceae</taxon>
        <taxon>Chlorellales</taxon>
        <taxon>Chlorellaceae</taxon>
        <taxon>Chlorella clade</taxon>
        <taxon>Micractinium</taxon>
    </lineage>
</organism>
<evidence type="ECO:0000256" key="1">
    <source>
        <dbReference type="ARBA" id="ARBA00004167"/>
    </source>
</evidence>
<name>A0A2P6VJ36_9CHLO</name>
<evidence type="ECO:0000256" key="7">
    <source>
        <dbReference type="SAM" id="MobiDB-lite"/>
    </source>
</evidence>
<dbReference type="PANTHER" id="PTHR31485">
    <property type="entry name" value="PEPTIDYL SERINE ALPHA-GALACTOSYLTRANSFERASE"/>
    <property type="match status" value="1"/>
</dbReference>
<dbReference type="STRING" id="554055.A0A2P6VJ36"/>
<dbReference type="GO" id="GO:0016757">
    <property type="term" value="F:glycosyltransferase activity"/>
    <property type="evidence" value="ECO:0007669"/>
    <property type="project" value="UniProtKB-KW"/>
</dbReference>
<feature type="transmembrane region" description="Helical" evidence="8">
    <location>
        <begin position="560"/>
        <end position="580"/>
    </location>
</feature>
<evidence type="ECO:0000313" key="11">
    <source>
        <dbReference type="Proteomes" id="UP000239649"/>
    </source>
</evidence>
<sequence length="632" mass="69018">MFPSRIATAGEPPRAQGTDKARLRAAWAQLQAHRRQLLAMCLGAVVMLGWLWLGLPAGSLHMPQRARRAPAAAGGGRARPAGPWPTAGDTIHVLITANGKPYVNWQTLALYGTFLRAQRMPGGDKMAAFTRILTRHEDDALSPVVPTWRSDPLVPGCGHGGPGRCPYVVAERPTAVLRFLVAAEQDPSLIQAPWLCLMESDFAFIRPLQAPGPAESGVTSLAFEYQYIAPTAPGLQPFMRQLYPPGLGPVSDIVGSGPSPVLARVAEWVQVAPRWEGLTQQMEADPAMVKKLGWVREMYAWSVAVAVERLKLDYTPPPDNRLMIQVPVDYSLGKAAMIHYTWGPHVWDVHNGTLVWKFEKREIVGERVEKELPKPDLPPPFRPGAWTTKPPDMETAFRRGPLERELYDTFVQLIQALRDGIDEDEGSDKPDETRAGLSKQPASRGLEPGMPFTTSPMTPAFTRRREHVVGRVAALGFAFGLMGELLTGVGPITQLHYETGLSFRVIYTALLVLAGFGLVGGLRPGSPTYDNRNLYDASKRTSPPNPVREPRRFLMQNEVYIGRLAMVGFAGAVALEYLWGGEAPLAHLGLIQPGTPLAGAPLWAIVLIPTLLLCGFGAFAALGDPGRDTENY</sequence>
<feature type="transmembrane region" description="Helical" evidence="8">
    <location>
        <begin position="505"/>
        <end position="522"/>
    </location>
</feature>
<dbReference type="Pfam" id="PF23452">
    <property type="entry name" value="HPAT"/>
    <property type="match status" value="1"/>
</dbReference>
<feature type="region of interest" description="Disordered" evidence="7">
    <location>
        <begin position="421"/>
        <end position="458"/>
    </location>
</feature>
<feature type="transmembrane region" description="Helical" evidence="8">
    <location>
        <begin position="472"/>
        <end position="493"/>
    </location>
</feature>
<feature type="transmembrane region" description="Helical" evidence="8">
    <location>
        <begin position="37"/>
        <end position="58"/>
    </location>
</feature>
<dbReference type="EMBL" id="LHPF02000005">
    <property type="protein sequence ID" value="PSC74116.1"/>
    <property type="molecule type" value="Genomic_DNA"/>
</dbReference>
<dbReference type="GO" id="GO:0016020">
    <property type="term" value="C:membrane"/>
    <property type="evidence" value="ECO:0007669"/>
    <property type="project" value="UniProtKB-SubCell"/>
</dbReference>
<feature type="domain" description="Hydroxyproline O-arabinosyltransferase-like" evidence="9">
    <location>
        <begin position="92"/>
        <end position="375"/>
    </location>
</feature>
<keyword evidence="6 8" id="KW-0472">Membrane</keyword>
<evidence type="ECO:0000256" key="6">
    <source>
        <dbReference type="ARBA" id="ARBA00023136"/>
    </source>
</evidence>
<keyword evidence="4 8" id="KW-0812">Transmembrane</keyword>
<keyword evidence="2" id="KW-0328">Glycosyltransferase</keyword>
<gene>
    <name evidence="10" type="ORF">C2E20_2633</name>
</gene>
<dbReference type="InterPro" id="IPR044845">
    <property type="entry name" value="HPAT/SRGT1-like"/>
</dbReference>
<dbReference type="AlphaFoldDB" id="A0A2P6VJ36"/>
<feature type="transmembrane region" description="Helical" evidence="8">
    <location>
        <begin position="600"/>
        <end position="622"/>
    </location>
</feature>
<proteinExistence type="predicted"/>
<evidence type="ECO:0000259" key="9">
    <source>
        <dbReference type="Pfam" id="PF23452"/>
    </source>
</evidence>
<evidence type="ECO:0000256" key="4">
    <source>
        <dbReference type="ARBA" id="ARBA00022692"/>
    </source>
</evidence>
<comment type="subcellular location">
    <subcellularLocation>
        <location evidence="1">Membrane</location>
        <topology evidence="1">Single-pass membrane protein</topology>
    </subcellularLocation>
</comment>
<reference evidence="10 11" key="1">
    <citation type="journal article" date="2018" name="Plant J.">
        <title>Genome sequences of Chlorella sorokiniana UTEX 1602 and Micractinium conductrix SAG 241.80: implications to maltose excretion by a green alga.</title>
        <authorList>
            <person name="Arriola M.B."/>
            <person name="Velmurugan N."/>
            <person name="Zhang Y."/>
            <person name="Plunkett M.H."/>
            <person name="Hondzo H."/>
            <person name="Barney B.M."/>
        </authorList>
    </citation>
    <scope>NUCLEOTIDE SEQUENCE [LARGE SCALE GENOMIC DNA]</scope>
    <source>
        <strain evidence="10 11">SAG 241.80</strain>
    </source>
</reference>
<comment type="caution">
    <text evidence="10">The sequence shown here is derived from an EMBL/GenBank/DDBJ whole genome shotgun (WGS) entry which is preliminary data.</text>
</comment>
<keyword evidence="11" id="KW-1185">Reference proteome</keyword>
<keyword evidence="3" id="KW-0808">Transferase</keyword>
<evidence type="ECO:0000256" key="5">
    <source>
        <dbReference type="ARBA" id="ARBA00022989"/>
    </source>
</evidence>
<evidence type="ECO:0000256" key="8">
    <source>
        <dbReference type="SAM" id="Phobius"/>
    </source>
</evidence>
<evidence type="ECO:0000256" key="3">
    <source>
        <dbReference type="ARBA" id="ARBA00022679"/>
    </source>
</evidence>
<dbReference type="Proteomes" id="UP000239649">
    <property type="component" value="Unassembled WGS sequence"/>
</dbReference>
<dbReference type="Gene3D" id="1.10.3460.10">
    <property type="entry name" value="Chlorophyll a/b binding protein domain"/>
    <property type="match status" value="1"/>
</dbReference>